<dbReference type="EMBL" id="BMAC01000476">
    <property type="protein sequence ID" value="GFP97214.1"/>
    <property type="molecule type" value="Genomic_DNA"/>
</dbReference>
<evidence type="ECO:0000313" key="1">
    <source>
        <dbReference type="EMBL" id="GFP97214.1"/>
    </source>
</evidence>
<sequence>MSYANTSRGRVVSLKAKLAKNSKSGKLVIEFLHEMRAIADDLALAQSPISEEDLVVHVITQLGSEFNSIVVALRVCETPLPFPSCLIYSPTLKG</sequence>
<dbReference type="AlphaFoldDB" id="A0A830CM08"/>
<proteinExistence type="predicted"/>
<dbReference type="OrthoDB" id="1938465at2759"/>
<gene>
    <name evidence="1" type="ORF">PHJA_001865500</name>
</gene>
<protein>
    <submittedName>
        <fullName evidence="1">Uncharacterized protein</fullName>
    </submittedName>
</protein>
<name>A0A830CM08_9LAMI</name>
<keyword evidence="2" id="KW-1185">Reference proteome</keyword>
<accession>A0A830CM08</accession>
<organism evidence="1 2">
    <name type="scientific">Phtheirospermum japonicum</name>
    <dbReference type="NCBI Taxonomy" id="374723"/>
    <lineage>
        <taxon>Eukaryota</taxon>
        <taxon>Viridiplantae</taxon>
        <taxon>Streptophyta</taxon>
        <taxon>Embryophyta</taxon>
        <taxon>Tracheophyta</taxon>
        <taxon>Spermatophyta</taxon>
        <taxon>Magnoliopsida</taxon>
        <taxon>eudicotyledons</taxon>
        <taxon>Gunneridae</taxon>
        <taxon>Pentapetalae</taxon>
        <taxon>asterids</taxon>
        <taxon>lamiids</taxon>
        <taxon>Lamiales</taxon>
        <taxon>Orobanchaceae</taxon>
        <taxon>Orobanchaceae incertae sedis</taxon>
        <taxon>Phtheirospermum</taxon>
    </lineage>
</organism>
<evidence type="ECO:0000313" key="2">
    <source>
        <dbReference type="Proteomes" id="UP000653305"/>
    </source>
</evidence>
<dbReference type="PANTHER" id="PTHR47481:SF43">
    <property type="entry name" value="RETROTRANSPOSON COPIA-LIKE N-TERMINAL DOMAIN-CONTAINING PROTEIN"/>
    <property type="match status" value="1"/>
</dbReference>
<comment type="caution">
    <text evidence="1">The sequence shown here is derived from an EMBL/GenBank/DDBJ whole genome shotgun (WGS) entry which is preliminary data.</text>
</comment>
<dbReference type="PANTHER" id="PTHR47481">
    <property type="match status" value="1"/>
</dbReference>
<dbReference type="Proteomes" id="UP000653305">
    <property type="component" value="Unassembled WGS sequence"/>
</dbReference>
<reference evidence="1" key="1">
    <citation type="submission" date="2020-07" db="EMBL/GenBank/DDBJ databases">
        <title>Ethylene signaling mediates host invasion by parasitic plants.</title>
        <authorList>
            <person name="Yoshida S."/>
        </authorList>
    </citation>
    <scope>NUCLEOTIDE SEQUENCE</scope>
    <source>
        <strain evidence="1">Okayama</strain>
    </source>
</reference>